<dbReference type="GO" id="GO:0004252">
    <property type="term" value="F:serine-type endopeptidase activity"/>
    <property type="evidence" value="ECO:0007669"/>
    <property type="project" value="TreeGrafter"/>
</dbReference>
<evidence type="ECO:0000256" key="2">
    <source>
        <dbReference type="ARBA" id="ARBA00022801"/>
    </source>
</evidence>
<comment type="similarity">
    <text evidence="1">Belongs to the peptidase S9C family.</text>
</comment>
<organism evidence="6 7">
    <name type="scientific">Teratosphaeria nubilosa</name>
    <dbReference type="NCBI Taxonomy" id="161662"/>
    <lineage>
        <taxon>Eukaryota</taxon>
        <taxon>Fungi</taxon>
        <taxon>Dikarya</taxon>
        <taxon>Ascomycota</taxon>
        <taxon>Pezizomycotina</taxon>
        <taxon>Dothideomycetes</taxon>
        <taxon>Dothideomycetidae</taxon>
        <taxon>Mycosphaerellales</taxon>
        <taxon>Teratosphaeriaceae</taxon>
        <taxon>Teratosphaeria</taxon>
    </lineage>
</organism>
<dbReference type="AlphaFoldDB" id="A0A6G1LKK7"/>
<dbReference type="Pfam" id="PF07676">
    <property type="entry name" value="PD40"/>
    <property type="match status" value="2"/>
</dbReference>
<feature type="domain" description="Peptidase S9 prolyl oligopeptidase catalytic" evidence="5">
    <location>
        <begin position="446"/>
        <end position="665"/>
    </location>
</feature>
<dbReference type="EMBL" id="ML995810">
    <property type="protein sequence ID" value="KAF2773493.1"/>
    <property type="molecule type" value="Genomic_DNA"/>
</dbReference>
<keyword evidence="7" id="KW-1185">Reference proteome</keyword>
<protein>
    <recommendedName>
        <fullName evidence="4">Dipeptidyl-peptidase V</fullName>
    </recommendedName>
</protein>
<dbReference type="SUPFAM" id="SSF53474">
    <property type="entry name" value="alpha/beta-Hydrolases"/>
    <property type="match status" value="1"/>
</dbReference>
<evidence type="ECO:0000313" key="6">
    <source>
        <dbReference type="EMBL" id="KAF2773493.1"/>
    </source>
</evidence>
<sequence length="667" mass="73333">MSLLDQLFDLQIPNSIRISPNTQQILYATSLSHNHKTGEHPKSTIWLGETGKAGSARQLTSGLHNDKDPQWLPDGKSIAFVSDRAKAGEKWAIYVLPLERGGEAYPITDSENERAIGNFAVSPDGKIIAFLSADEKTEAQKKREKDKDDAQVWGEDWEFRRLRLVHIATKTVTTLVSHEAHVADLAWNDEGTHLAYTEVQNPTIEETFKTGSTISIIDVRSKKTAWLANRNIWAGGLLWAGLDVYFLAPVTADSVCSSSAAFRIAGALAYEDKGIDKKEVLYEKYAHGIEDCAIYLRKAGVDVLVGVQHGMEDQIRILKGHTLFAKKRAVKGFDGAFTKDSDEIILAIAQGDTNHPIEVYTTTASGGAMVKLSNHGHAFAENKFGTCTFLTHPSTDSEVTLESLFLIPESAAISSSGNPEQPLPTVVLVHGGPYARTTESFDPLYYNWAPYLLSNNYAVLSPDYRGSSARGETFAAYAKNSGKYDYEDMVACVTNVIKSGYANPNRLVVAGWSQGGYLSYLSAVRNGTHNQGWKFQAAIPGAGVTDWDTMTLSSDVGSTFEADLAGHRPWLAATKDATTGRLGSAIWEFGPALRAGVEIPPMLILHGEKDERVPIEQARGMRRALIDAGVPFEHVVYPREPHAIAERRHLVDMAQRVLRWVDRYIVI</sequence>
<dbReference type="InterPro" id="IPR001375">
    <property type="entry name" value="Peptidase_S9_cat"/>
</dbReference>
<keyword evidence="3" id="KW-0720">Serine protease</keyword>
<dbReference type="PANTHER" id="PTHR42776">
    <property type="entry name" value="SERINE PEPTIDASE S9 FAMILY MEMBER"/>
    <property type="match status" value="1"/>
</dbReference>
<dbReference type="Pfam" id="PF00326">
    <property type="entry name" value="Peptidase_S9"/>
    <property type="match status" value="1"/>
</dbReference>
<dbReference type="InterPro" id="IPR011042">
    <property type="entry name" value="6-blade_b-propeller_TolB-like"/>
</dbReference>
<keyword evidence="3" id="KW-0645">Protease</keyword>
<accession>A0A6G1LKK7</accession>
<dbReference type="Gene3D" id="3.40.50.1820">
    <property type="entry name" value="alpha/beta hydrolase"/>
    <property type="match status" value="1"/>
</dbReference>
<reference evidence="6" key="1">
    <citation type="journal article" date="2020" name="Stud. Mycol.">
        <title>101 Dothideomycetes genomes: a test case for predicting lifestyles and emergence of pathogens.</title>
        <authorList>
            <person name="Haridas S."/>
            <person name="Albert R."/>
            <person name="Binder M."/>
            <person name="Bloem J."/>
            <person name="Labutti K."/>
            <person name="Salamov A."/>
            <person name="Andreopoulos B."/>
            <person name="Baker S."/>
            <person name="Barry K."/>
            <person name="Bills G."/>
            <person name="Bluhm B."/>
            <person name="Cannon C."/>
            <person name="Castanera R."/>
            <person name="Culley D."/>
            <person name="Daum C."/>
            <person name="Ezra D."/>
            <person name="Gonzalez J."/>
            <person name="Henrissat B."/>
            <person name="Kuo A."/>
            <person name="Liang C."/>
            <person name="Lipzen A."/>
            <person name="Lutzoni F."/>
            <person name="Magnuson J."/>
            <person name="Mondo S."/>
            <person name="Nolan M."/>
            <person name="Ohm R."/>
            <person name="Pangilinan J."/>
            <person name="Park H.-J."/>
            <person name="Ramirez L."/>
            <person name="Alfaro M."/>
            <person name="Sun H."/>
            <person name="Tritt A."/>
            <person name="Yoshinaga Y."/>
            <person name="Zwiers L.-H."/>
            <person name="Turgeon B."/>
            <person name="Goodwin S."/>
            <person name="Spatafora J."/>
            <person name="Crous P."/>
            <person name="Grigoriev I."/>
        </authorList>
    </citation>
    <scope>NUCLEOTIDE SEQUENCE</scope>
    <source>
        <strain evidence="6">CBS 116005</strain>
    </source>
</reference>
<proteinExistence type="inferred from homology"/>
<gene>
    <name evidence="6" type="ORF">EJ03DRAFT_323448</name>
</gene>
<dbReference type="PANTHER" id="PTHR42776:SF27">
    <property type="entry name" value="DIPEPTIDYL PEPTIDASE FAMILY MEMBER 6"/>
    <property type="match status" value="1"/>
</dbReference>
<evidence type="ECO:0000256" key="1">
    <source>
        <dbReference type="ARBA" id="ARBA00010040"/>
    </source>
</evidence>
<evidence type="ECO:0000256" key="3">
    <source>
        <dbReference type="ARBA" id="ARBA00022825"/>
    </source>
</evidence>
<dbReference type="InterPro" id="IPR029058">
    <property type="entry name" value="AB_hydrolase_fold"/>
</dbReference>
<evidence type="ECO:0000259" key="5">
    <source>
        <dbReference type="Pfam" id="PF00326"/>
    </source>
</evidence>
<keyword evidence="2 6" id="KW-0378">Hydrolase</keyword>
<dbReference type="InterPro" id="IPR011659">
    <property type="entry name" value="WD40"/>
</dbReference>
<name>A0A6G1LKK7_9PEZI</name>
<evidence type="ECO:0000313" key="7">
    <source>
        <dbReference type="Proteomes" id="UP000799436"/>
    </source>
</evidence>
<dbReference type="OrthoDB" id="43744at2759"/>
<dbReference type="Gene3D" id="2.120.10.30">
    <property type="entry name" value="TolB, C-terminal domain"/>
    <property type="match status" value="1"/>
</dbReference>
<dbReference type="SUPFAM" id="SSF82171">
    <property type="entry name" value="DPP6 N-terminal domain-like"/>
    <property type="match status" value="1"/>
</dbReference>
<dbReference type="Proteomes" id="UP000799436">
    <property type="component" value="Unassembled WGS sequence"/>
</dbReference>
<evidence type="ECO:0000256" key="4">
    <source>
        <dbReference type="ARBA" id="ARBA00032829"/>
    </source>
</evidence>
<dbReference type="GO" id="GO:0006508">
    <property type="term" value="P:proteolysis"/>
    <property type="evidence" value="ECO:0007669"/>
    <property type="project" value="InterPro"/>
</dbReference>